<proteinExistence type="predicted"/>
<organism evidence="3 4">
    <name type="scientific">Actinoplanes italicus</name>
    <dbReference type="NCBI Taxonomy" id="113567"/>
    <lineage>
        <taxon>Bacteria</taxon>
        <taxon>Bacillati</taxon>
        <taxon>Actinomycetota</taxon>
        <taxon>Actinomycetes</taxon>
        <taxon>Micromonosporales</taxon>
        <taxon>Micromonosporaceae</taxon>
        <taxon>Actinoplanes</taxon>
    </lineage>
</organism>
<dbReference type="InterPro" id="IPR018960">
    <property type="entry name" value="DUF1990"/>
</dbReference>
<sequence length="206" mass="22084">MVGFTTTAERGPVTSLSVPESCHGGDSTTTHGSKKGTLVRVTEVTYPHVGFTRTGRLPAGYRHLRHRTLLGAGEDVLARAGEAVLSFRMHRAIGVRITADAGRASPGVLLTVGIGPLRAPCEVIWTVEDGDRIGFAYGTRPGHPAIGEEAFLVERDEHDRVWFTVTAFSRPAGTLMRVAGPFGVAFQHAFARACGLALRRLGTVKR</sequence>
<dbReference type="EMBL" id="PVMZ01000012">
    <property type="protein sequence ID" value="PRX18614.1"/>
    <property type="molecule type" value="Genomic_DNA"/>
</dbReference>
<gene>
    <name evidence="3" type="ORF">CLV67_11288</name>
</gene>
<evidence type="ECO:0000313" key="3">
    <source>
        <dbReference type="EMBL" id="PRX18614.1"/>
    </source>
</evidence>
<feature type="domain" description="DUF1990" evidence="2">
    <location>
        <begin position="45"/>
        <end position="195"/>
    </location>
</feature>
<comment type="caution">
    <text evidence="3">The sequence shown here is derived from an EMBL/GenBank/DDBJ whole genome shotgun (WGS) entry which is preliminary data.</text>
</comment>
<dbReference type="Proteomes" id="UP000239415">
    <property type="component" value="Unassembled WGS sequence"/>
</dbReference>
<accession>A0A2T0K722</accession>
<reference evidence="3 4" key="1">
    <citation type="submission" date="2018-03" db="EMBL/GenBank/DDBJ databases">
        <title>Genomic Encyclopedia of Archaeal and Bacterial Type Strains, Phase II (KMG-II): from individual species to whole genera.</title>
        <authorList>
            <person name="Goeker M."/>
        </authorList>
    </citation>
    <scope>NUCLEOTIDE SEQUENCE [LARGE SCALE GENOMIC DNA]</scope>
    <source>
        <strain evidence="3 4">DSM 43146</strain>
    </source>
</reference>
<dbReference type="PANTHER" id="PTHR34202">
    <property type="entry name" value="UPF0548 PROTEIN"/>
    <property type="match status" value="1"/>
</dbReference>
<dbReference type="PANTHER" id="PTHR34202:SF1">
    <property type="entry name" value="UPF0548 PROTEIN"/>
    <property type="match status" value="1"/>
</dbReference>
<evidence type="ECO:0000313" key="4">
    <source>
        <dbReference type="Proteomes" id="UP000239415"/>
    </source>
</evidence>
<evidence type="ECO:0000259" key="2">
    <source>
        <dbReference type="Pfam" id="PF09348"/>
    </source>
</evidence>
<feature type="region of interest" description="Disordered" evidence="1">
    <location>
        <begin position="1"/>
        <end position="35"/>
    </location>
</feature>
<name>A0A2T0K722_9ACTN</name>
<keyword evidence="4" id="KW-1185">Reference proteome</keyword>
<feature type="compositionally biased region" description="Polar residues" evidence="1">
    <location>
        <begin position="1"/>
        <end position="18"/>
    </location>
</feature>
<dbReference type="Pfam" id="PF09348">
    <property type="entry name" value="DUF1990"/>
    <property type="match status" value="1"/>
</dbReference>
<protein>
    <submittedName>
        <fullName evidence="3">Uncharacterized protein (UPF0548 family)</fullName>
    </submittedName>
</protein>
<evidence type="ECO:0000256" key="1">
    <source>
        <dbReference type="SAM" id="MobiDB-lite"/>
    </source>
</evidence>
<dbReference type="AlphaFoldDB" id="A0A2T0K722"/>